<sequence>MSTREIVELIAALTMPCGIIGLVINRWVNAAKLKSRGGIGARSIQFASVCMLFPTIVILALERAIEGQTSAALLGGAVGYLLSGISNYDLSRLVEKMKPTDTNDDGD</sequence>
<organism evidence="2 3">
    <name type="scientific">Rhizomicrobium electricum</name>
    <dbReference type="NCBI Taxonomy" id="480070"/>
    <lineage>
        <taxon>Bacteria</taxon>
        <taxon>Pseudomonadati</taxon>
        <taxon>Pseudomonadota</taxon>
        <taxon>Alphaproteobacteria</taxon>
        <taxon>Micropepsales</taxon>
        <taxon>Micropepsaceae</taxon>
        <taxon>Rhizomicrobium</taxon>
    </lineage>
</organism>
<reference evidence="2 3" key="1">
    <citation type="journal article" date="2019" name="Int. J. Syst. Evol. Microbiol.">
        <title>The Global Catalogue of Microorganisms (GCM) 10K type strain sequencing project: providing services to taxonomists for standard genome sequencing and annotation.</title>
        <authorList>
            <consortium name="The Broad Institute Genomics Platform"/>
            <consortium name="The Broad Institute Genome Sequencing Center for Infectious Disease"/>
            <person name="Wu L."/>
            <person name="Ma J."/>
        </authorList>
    </citation>
    <scope>NUCLEOTIDE SEQUENCE [LARGE SCALE GENOMIC DNA]</scope>
    <source>
        <strain evidence="2 3">JCM 15089</strain>
    </source>
</reference>
<keyword evidence="1" id="KW-0812">Transmembrane</keyword>
<feature type="transmembrane region" description="Helical" evidence="1">
    <location>
        <begin position="6"/>
        <end position="25"/>
    </location>
</feature>
<comment type="caution">
    <text evidence="2">The sequence shown here is derived from an EMBL/GenBank/DDBJ whole genome shotgun (WGS) entry which is preliminary data.</text>
</comment>
<evidence type="ECO:0000256" key="1">
    <source>
        <dbReference type="SAM" id="Phobius"/>
    </source>
</evidence>
<name>A0ABN1E6K8_9PROT</name>
<keyword evidence="1" id="KW-1133">Transmembrane helix</keyword>
<gene>
    <name evidence="2" type="ORF">GCM10008942_05840</name>
</gene>
<dbReference type="Proteomes" id="UP001499951">
    <property type="component" value="Unassembled WGS sequence"/>
</dbReference>
<evidence type="ECO:0000313" key="3">
    <source>
        <dbReference type="Proteomes" id="UP001499951"/>
    </source>
</evidence>
<dbReference type="EMBL" id="BAAADD010000001">
    <property type="protein sequence ID" value="GAA0560184.1"/>
    <property type="molecule type" value="Genomic_DNA"/>
</dbReference>
<keyword evidence="1" id="KW-0472">Membrane</keyword>
<evidence type="ECO:0000313" key="2">
    <source>
        <dbReference type="EMBL" id="GAA0560184.1"/>
    </source>
</evidence>
<protein>
    <recommendedName>
        <fullName evidence="4">Holin</fullName>
    </recommendedName>
</protein>
<feature type="transmembrane region" description="Helical" evidence="1">
    <location>
        <begin position="46"/>
        <end position="65"/>
    </location>
</feature>
<dbReference type="RefSeq" id="WP_166931575.1">
    <property type="nucleotide sequence ID" value="NZ_BAAADD010000001.1"/>
</dbReference>
<evidence type="ECO:0008006" key="4">
    <source>
        <dbReference type="Google" id="ProtNLM"/>
    </source>
</evidence>
<keyword evidence="3" id="KW-1185">Reference proteome</keyword>
<proteinExistence type="predicted"/>
<accession>A0ABN1E6K8</accession>